<evidence type="ECO:0000256" key="3">
    <source>
        <dbReference type="ARBA" id="ARBA00022741"/>
    </source>
</evidence>
<evidence type="ECO:0000256" key="4">
    <source>
        <dbReference type="ARBA" id="ARBA00022777"/>
    </source>
</evidence>
<keyword evidence="4 5" id="KW-0418">Kinase</keyword>
<comment type="caution">
    <text evidence="8">The sequence shown here is derived from an EMBL/GenBank/DDBJ whole genome shotgun (WGS) entry which is preliminary data.</text>
</comment>
<dbReference type="Pfam" id="PF00406">
    <property type="entry name" value="ADK"/>
    <property type="match status" value="1"/>
</dbReference>
<keyword evidence="2 5" id="KW-0808">Transferase</keyword>
<dbReference type="HAMAP" id="MF_00235">
    <property type="entry name" value="Adenylate_kinase_Adk"/>
    <property type="match status" value="1"/>
</dbReference>
<evidence type="ECO:0000256" key="6">
    <source>
        <dbReference type="SAM" id="MobiDB-lite"/>
    </source>
</evidence>
<protein>
    <recommendedName>
        <fullName evidence="7">Adenylate kinase active site lid domain-containing protein</fullName>
    </recommendedName>
</protein>
<reference evidence="8 9" key="1">
    <citation type="submission" date="2017-12" db="EMBL/GenBank/DDBJ databases">
        <title>Genome Sequence of a Multidrug-Resistant Candida haemulonii Isolate from a Patient with Chronic Leg Ulcers in Israel.</title>
        <authorList>
            <person name="Chow N.A."/>
            <person name="Gade L."/>
            <person name="Batra D."/>
            <person name="Rowe L.A."/>
            <person name="Ben-Ami R."/>
            <person name="Loparev V.N."/>
            <person name="Litvintseva A.P."/>
        </authorList>
    </citation>
    <scope>NUCLEOTIDE SEQUENCE [LARGE SCALE GENOMIC DNA]</scope>
    <source>
        <strain evidence="8 9">B11899</strain>
    </source>
</reference>
<comment type="similarity">
    <text evidence="1 5">Belongs to the adenylate kinase family.</text>
</comment>
<evidence type="ECO:0000313" key="9">
    <source>
        <dbReference type="Proteomes" id="UP000244309"/>
    </source>
</evidence>
<dbReference type="Proteomes" id="UP000244309">
    <property type="component" value="Unassembled WGS sequence"/>
</dbReference>
<evidence type="ECO:0000259" key="7">
    <source>
        <dbReference type="Pfam" id="PF05191"/>
    </source>
</evidence>
<organism evidence="8 9">
    <name type="scientific">Candidozyma haemuli</name>
    <dbReference type="NCBI Taxonomy" id="45357"/>
    <lineage>
        <taxon>Eukaryota</taxon>
        <taxon>Fungi</taxon>
        <taxon>Dikarya</taxon>
        <taxon>Ascomycota</taxon>
        <taxon>Saccharomycotina</taxon>
        <taxon>Pichiomycetes</taxon>
        <taxon>Metschnikowiaceae</taxon>
        <taxon>Candidozyma</taxon>
    </lineage>
</organism>
<dbReference type="STRING" id="45357.A0A2V1B1T1"/>
<dbReference type="Gene3D" id="3.40.50.300">
    <property type="entry name" value="P-loop containing nucleotide triphosphate hydrolases"/>
    <property type="match status" value="1"/>
</dbReference>
<dbReference type="InterPro" id="IPR000850">
    <property type="entry name" value="Adenylat/UMP-CMP_kin"/>
</dbReference>
<dbReference type="Pfam" id="PF05191">
    <property type="entry name" value="ADK_lid"/>
    <property type="match status" value="1"/>
</dbReference>
<dbReference type="InterPro" id="IPR007862">
    <property type="entry name" value="Adenylate_kinase_lid-dom"/>
</dbReference>
<proteinExistence type="inferred from homology"/>
<feature type="region of interest" description="Disordered" evidence="6">
    <location>
        <begin position="149"/>
        <end position="169"/>
    </location>
</feature>
<dbReference type="CDD" id="cd01428">
    <property type="entry name" value="ADK"/>
    <property type="match status" value="1"/>
</dbReference>
<feature type="domain" description="Adenylate kinase active site lid" evidence="7">
    <location>
        <begin position="137"/>
        <end position="171"/>
    </location>
</feature>
<gene>
    <name evidence="8" type="ORF">CXQ85_002995</name>
</gene>
<keyword evidence="3" id="KW-0547">Nucleotide-binding</keyword>
<evidence type="ECO:0000256" key="2">
    <source>
        <dbReference type="ARBA" id="ARBA00022679"/>
    </source>
</evidence>
<dbReference type="GO" id="GO:0005524">
    <property type="term" value="F:ATP binding"/>
    <property type="evidence" value="ECO:0007669"/>
    <property type="project" value="InterPro"/>
</dbReference>
<dbReference type="EMBL" id="PKFO01000010">
    <property type="protein sequence ID" value="PVH23261.1"/>
    <property type="molecule type" value="Genomic_DNA"/>
</dbReference>
<dbReference type="AlphaFoldDB" id="A0A2V1B1T1"/>
<dbReference type="GeneID" id="37008326"/>
<sequence length="241" mass="27452">MKLAKSIRVLILGAPGTGKAIQCRKINSAFPAIRCLCAGDIIRTEMPRGSSSSFLVTRLMEEGRVVPDDMMIALTQNHLLEKDLLSTYKSWAISGIPRTENQAITLDKELKRHNAGVNMVIELDIDDETLLKRVQTRWIHPPSGRVYNLNDNPPKEKLKDDVTGEPLQQRPGDVADLFMSRLREYREEAEKIRNHYSKRGIYHKIHGQTTENMFPKIRDLLALKFGRMDPANFDSESLQGR</sequence>
<dbReference type="PANTHER" id="PTHR23359">
    <property type="entry name" value="NUCLEOTIDE KINASE"/>
    <property type="match status" value="1"/>
</dbReference>
<dbReference type="PRINTS" id="PR00094">
    <property type="entry name" value="ADENYLTKNASE"/>
</dbReference>
<dbReference type="VEuPathDB" id="FungiDB:CXQ85_002995"/>
<dbReference type="GO" id="GO:0004017">
    <property type="term" value="F:AMP kinase activity"/>
    <property type="evidence" value="ECO:0007669"/>
    <property type="project" value="InterPro"/>
</dbReference>
<evidence type="ECO:0000313" key="8">
    <source>
        <dbReference type="EMBL" id="PVH23261.1"/>
    </source>
</evidence>
<feature type="compositionally biased region" description="Basic and acidic residues" evidence="6">
    <location>
        <begin position="153"/>
        <end position="162"/>
    </location>
</feature>
<evidence type="ECO:0000256" key="1">
    <source>
        <dbReference type="ARBA" id="ARBA00007220"/>
    </source>
</evidence>
<dbReference type="SUPFAM" id="SSF57774">
    <property type="entry name" value="Microbial and mitochondrial ADK, insert 'zinc finger' domain"/>
    <property type="match status" value="1"/>
</dbReference>
<evidence type="ECO:0000256" key="5">
    <source>
        <dbReference type="RuleBase" id="RU003330"/>
    </source>
</evidence>
<accession>A0A2V1B1T1</accession>
<keyword evidence="9" id="KW-1185">Reference proteome</keyword>
<dbReference type="SUPFAM" id="SSF52540">
    <property type="entry name" value="P-loop containing nucleoside triphosphate hydrolases"/>
    <property type="match status" value="1"/>
</dbReference>
<dbReference type="RefSeq" id="XP_025344201.1">
    <property type="nucleotide sequence ID" value="XM_025486651.1"/>
</dbReference>
<name>A0A2V1B1T1_9ASCO</name>
<dbReference type="OrthoDB" id="439792at2759"/>
<dbReference type="InterPro" id="IPR036193">
    <property type="entry name" value="ADK_active_lid_dom_sf"/>
</dbReference>
<dbReference type="InterPro" id="IPR027417">
    <property type="entry name" value="P-loop_NTPase"/>
</dbReference>